<keyword evidence="6" id="KW-0597">Phosphoprotein</keyword>
<name>A0A3B3R3P1_9TELE</name>
<dbReference type="PROSITE" id="PS50003">
    <property type="entry name" value="PH_DOMAIN"/>
    <property type="match status" value="2"/>
</dbReference>
<accession>A0A3B3R3P1</accession>
<comment type="subcellular location">
    <subcellularLocation>
        <location evidence="2">Cell membrane</location>
        <topology evidence="2">Peripheral membrane protein</topology>
    </subcellularLocation>
    <subcellularLocation>
        <location evidence="3">Cytoplasm</location>
    </subcellularLocation>
    <subcellularLocation>
        <location evidence="1">Nucleus</location>
    </subcellularLocation>
</comment>
<dbReference type="STRING" id="1676925.ENSPKIP00000012551"/>
<dbReference type="AlphaFoldDB" id="A0A3B3R3P1"/>
<dbReference type="PANTHER" id="PTHR14336:SF5">
    <property type="entry name" value="PLECKSTRIN HOMOLOGY DOMAIN-CONTAINING FAMILY A MEMBER 2"/>
    <property type="match status" value="1"/>
</dbReference>
<evidence type="ECO:0000256" key="12">
    <source>
        <dbReference type="SAM" id="MobiDB-lite"/>
    </source>
</evidence>
<dbReference type="GO" id="GO:0005737">
    <property type="term" value="C:cytoplasm"/>
    <property type="evidence" value="ECO:0007669"/>
    <property type="project" value="UniProtKB-SubCell"/>
</dbReference>
<feature type="region of interest" description="Disordered" evidence="12">
    <location>
        <begin position="119"/>
        <end position="139"/>
    </location>
</feature>
<evidence type="ECO:0000256" key="8">
    <source>
        <dbReference type="ARBA" id="ARBA00023121"/>
    </source>
</evidence>
<dbReference type="Proteomes" id="UP000261540">
    <property type="component" value="Unplaced"/>
</dbReference>
<dbReference type="SUPFAM" id="SSF50729">
    <property type="entry name" value="PH domain-like"/>
    <property type="match status" value="2"/>
</dbReference>
<dbReference type="GO" id="GO:0005886">
    <property type="term" value="C:plasma membrane"/>
    <property type="evidence" value="ECO:0007669"/>
    <property type="project" value="UniProtKB-SubCell"/>
</dbReference>
<dbReference type="FunFam" id="2.30.29.30:FF:000049">
    <property type="entry name" value="pleckstrin homology domain-containing family A member 1 isoform X1"/>
    <property type="match status" value="1"/>
</dbReference>
<evidence type="ECO:0000256" key="6">
    <source>
        <dbReference type="ARBA" id="ARBA00022553"/>
    </source>
</evidence>
<feature type="region of interest" description="Disordered" evidence="12">
    <location>
        <begin position="300"/>
        <end position="337"/>
    </location>
</feature>
<dbReference type="Pfam" id="PF00169">
    <property type="entry name" value="PH"/>
    <property type="match status" value="2"/>
</dbReference>
<dbReference type="CDD" id="cd13271">
    <property type="entry name" value="PH2_TAPP1_2"/>
    <property type="match status" value="1"/>
</dbReference>
<dbReference type="Gene3D" id="2.30.29.30">
    <property type="entry name" value="Pleckstrin-homology domain (PH domain)/Phosphotyrosine-binding domain (PTB)"/>
    <property type="match status" value="2"/>
</dbReference>
<evidence type="ECO:0000313" key="14">
    <source>
        <dbReference type="Ensembl" id="ENSPKIP00000012535.1"/>
    </source>
</evidence>
<sequence length="413" mass="46411">MPYVDRQNRSCGFLDIEENENSNKFQRRYFILDTQNNLLIWYMDNPQNLPSGANAVGSLPLTYVSKVSEATAKQKPKAEFCFVINALSRRYFLQANDLVDLKEWVIALNNATKITVPKVSNAQPKSEVPKSTAEHQPKRQQAYKTEIIGGVVVHTPIYQNEGEDNDPGDAGLRTHVRGLPSSVAVTKPGVVRWGFCVKQGNVRKSWKRRFFTLDDSSVSYYKCDTDKEPLRAIPLKDILKVHECFVKSGDLLLRDNLFEIVTSARIFYIQTDTPEDMHAWIKAISSKIQELQGPVKESLFSRSTSLHRGNKPPSSGPRRRQAGAEERKTPLTKSCSVAPSWQPWTPVNAASSELLTVEEGETVFSSLPPLPAGPEKDLDPTGARRRHRSQPQANTDKVFPFNIDDDGIRTTDV</sequence>
<keyword evidence="5" id="KW-0963">Cytoplasm</keyword>
<organism evidence="14 15">
    <name type="scientific">Paramormyrops kingsleyae</name>
    <dbReference type="NCBI Taxonomy" id="1676925"/>
    <lineage>
        <taxon>Eukaryota</taxon>
        <taxon>Metazoa</taxon>
        <taxon>Chordata</taxon>
        <taxon>Craniata</taxon>
        <taxon>Vertebrata</taxon>
        <taxon>Euteleostomi</taxon>
        <taxon>Actinopterygii</taxon>
        <taxon>Neopterygii</taxon>
        <taxon>Teleostei</taxon>
        <taxon>Osteoglossocephala</taxon>
        <taxon>Osteoglossomorpha</taxon>
        <taxon>Osteoglossiformes</taxon>
        <taxon>Mormyridae</taxon>
        <taxon>Paramormyrops</taxon>
    </lineage>
</organism>
<keyword evidence="8" id="KW-0446">Lipid-binding</keyword>
<evidence type="ECO:0000259" key="13">
    <source>
        <dbReference type="PROSITE" id="PS50003"/>
    </source>
</evidence>
<dbReference type="GO" id="GO:0008289">
    <property type="term" value="F:lipid binding"/>
    <property type="evidence" value="ECO:0007669"/>
    <property type="project" value="UniProtKB-KW"/>
</dbReference>
<dbReference type="Ensembl" id="ENSPKIT00000036933.1">
    <property type="protein sequence ID" value="ENSPKIP00000012535.1"/>
    <property type="gene ID" value="ENSPKIG00000000296.1"/>
</dbReference>
<dbReference type="Ensembl" id="ENSPKIT00000036949.1">
    <property type="protein sequence ID" value="ENSPKIP00000012551.1"/>
    <property type="gene ID" value="ENSPKIG00000000296.1"/>
</dbReference>
<keyword evidence="9" id="KW-0472">Membrane</keyword>
<keyword evidence="7" id="KW-0677">Repeat</keyword>
<dbReference type="SMART" id="SM00233">
    <property type="entry name" value="PH"/>
    <property type="match status" value="2"/>
</dbReference>
<evidence type="ECO:0000313" key="15">
    <source>
        <dbReference type="Proteomes" id="UP000261540"/>
    </source>
</evidence>
<dbReference type="GeneID" id="111857577"/>
<protein>
    <submittedName>
        <fullName evidence="14">Pleckstrin homology domain containing A2</fullName>
    </submittedName>
</protein>
<keyword evidence="4" id="KW-1003">Cell membrane</keyword>
<dbReference type="InterPro" id="IPR011993">
    <property type="entry name" value="PH-like_dom_sf"/>
</dbReference>
<evidence type="ECO:0000256" key="4">
    <source>
        <dbReference type="ARBA" id="ARBA00022475"/>
    </source>
</evidence>
<comment type="function">
    <text evidence="11">Binds specifically to phosphatidylinositol 3,4-diphosphate (PtdIns3,4P2), but not to other phosphoinositides. May recruit other proteins to the plasma membrane.</text>
</comment>
<evidence type="ECO:0000256" key="5">
    <source>
        <dbReference type="ARBA" id="ARBA00022490"/>
    </source>
</evidence>
<dbReference type="FunFam" id="2.30.29.30:FF:000042">
    <property type="entry name" value="pleckstrin homology domain-containing family A member 1 isoform X2"/>
    <property type="match status" value="1"/>
</dbReference>
<dbReference type="GeneTree" id="ENSGT00940000158064"/>
<dbReference type="GO" id="GO:0005634">
    <property type="term" value="C:nucleus"/>
    <property type="evidence" value="ECO:0007669"/>
    <property type="project" value="UniProtKB-SubCell"/>
</dbReference>
<feature type="domain" description="PH" evidence="13">
    <location>
        <begin position="189"/>
        <end position="289"/>
    </location>
</feature>
<dbReference type="InterPro" id="IPR051707">
    <property type="entry name" value="PI-Interact_SigTrans_Reg"/>
</dbReference>
<evidence type="ECO:0000256" key="1">
    <source>
        <dbReference type="ARBA" id="ARBA00004123"/>
    </source>
</evidence>
<dbReference type="PANTHER" id="PTHR14336">
    <property type="entry name" value="TANDEM PH DOMAIN CONTAINING PROTEIN"/>
    <property type="match status" value="1"/>
</dbReference>
<reference evidence="14" key="1">
    <citation type="submission" date="2025-05" db="UniProtKB">
        <authorList>
            <consortium name="Ensembl"/>
        </authorList>
    </citation>
    <scope>IDENTIFICATION</scope>
</reference>
<evidence type="ECO:0000256" key="3">
    <source>
        <dbReference type="ARBA" id="ARBA00004496"/>
    </source>
</evidence>
<keyword evidence="15" id="KW-1185">Reference proteome</keyword>
<evidence type="ECO:0000256" key="7">
    <source>
        <dbReference type="ARBA" id="ARBA00022737"/>
    </source>
</evidence>
<dbReference type="InterPro" id="IPR001849">
    <property type="entry name" value="PH_domain"/>
</dbReference>
<evidence type="ECO:0000256" key="2">
    <source>
        <dbReference type="ARBA" id="ARBA00004202"/>
    </source>
</evidence>
<evidence type="ECO:0000256" key="11">
    <source>
        <dbReference type="ARBA" id="ARBA00059661"/>
    </source>
</evidence>
<proteinExistence type="predicted"/>
<feature type="domain" description="PH" evidence="13">
    <location>
        <begin position="7"/>
        <end position="113"/>
    </location>
</feature>
<feature type="region of interest" description="Disordered" evidence="12">
    <location>
        <begin position="364"/>
        <end position="413"/>
    </location>
</feature>
<dbReference type="RefSeq" id="XP_023694354.1">
    <property type="nucleotide sequence ID" value="XM_023838586.2"/>
</dbReference>
<keyword evidence="10" id="KW-0539">Nucleus</keyword>
<dbReference type="OrthoDB" id="185175at2759"/>
<evidence type="ECO:0000256" key="10">
    <source>
        <dbReference type="ARBA" id="ARBA00023242"/>
    </source>
</evidence>
<evidence type="ECO:0000256" key="9">
    <source>
        <dbReference type="ARBA" id="ARBA00023136"/>
    </source>
</evidence>